<feature type="region of interest" description="Disordered" evidence="1">
    <location>
        <begin position="103"/>
        <end position="122"/>
    </location>
</feature>
<feature type="compositionally biased region" description="Low complexity" evidence="1">
    <location>
        <begin position="234"/>
        <end position="246"/>
    </location>
</feature>
<keyword evidence="2" id="KW-1185">Reference proteome</keyword>
<dbReference type="AlphaFoldDB" id="A0A8B8YYQ0"/>
<dbReference type="GeneID" id="118904265"/>
<proteinExistence type="predicted"/>
<feature type="region of interest" description="Disordered" evidence="1">
    <location>
        <begin position="151"/>
        <end position="345"/>
    </location>
</feature>
<sequence>MEQGGQREAVQVQHPSVFAFGLPVSRAARRTPEGAQGADWLSISVPIGWGLEVKPLGTSLNSNGLAPSSSGGRDDIIRFPENEKVGLDDLKDPPALGFLNYRTGISPGTSPGPARVKAQERVTCRRGRRGAALGRWAALRPAGVLEVAVRAGRRGRGKGRARRASGGDGSAEGRCEAPARREPWREAAPRRPRPCPGPQQRPRPPPRGPPGRRPRSPRAPDGRALRARRRRGAAARGRAAREGALGCPSAPTNPASGTSDPEPGSAESAGGQQKEEEAPQASQSRAPRCRPAGCCGGNRSRRAAGTRPRTTKRRRPGEPSARVAPRRRPPGSRLLRGRASCASRGFPVRSRCWCARPPGGRLPDCP</sequence>
<evidence type="ECO:0000313" key="2">
    <source>
        <dbReference type="Proteomes" id="UP000694857"/>
    </source>
</evidence>
<accession>A0A8B8YYQ0</accession>
<feature type="compositionally biased region" description="Polar residues" evidence="1">
    <location>
        <begin position="250"/>
        <end position="259"/>
    </location>
</feature>
<dbReference type="Proteomes" id="UP000694857">
    <property type="component" value="Chromosome 11"/>
</dbReference>
<name>A0A8B8YYQ0_BALMU</name>
<reference evidence="2" key="1">
    <citation type="submission" date="2024-06" db="UniProtKB">
        <authorList>
            <consortium name="RefSeq"/>
        </authorList>
    </citation>
    <scope>NUCLEOTIDE SEQUENCE [LARGE SCALE GENOMIC DNA]</scope>
</reference>
<feature type="compositionally biased region" description="Basic residues" evidence="1">
    <location>
        <begin position="151"/>
        <end position="163"/>
    </location>
</feature>
<gene>
    <name evidence="3" type="primary">LOC118904265</name>
</gene>
<reference evidence="3" key="2">
    <citation type="submission" date="2025-08" db="UniProtKB">
        <authorList>
            <consortium name="RefSeq"/>
        </authorList>
    </citation>
    <scope>IDENTIFICATION</scope>
    <source>
        <tissue evidence="3">Epidermis and Blubber</tissue>
    </source>
</reference>
<dbReference type="KEGG" id="bmus:118904265"/>
<dbReference type="OrthoDB" id="10681833at2759"/>
<organism evidence="2 3">
    <name type="scientific">Balaenoptera musculus</name>
    <name type="common">Blue whale</name>
    <dbReference type="NCBI Taxonomy" id="9771"/>
    <lineage>
        <taxon>Eukaryota</taxon>
        <taxon>Metazoa</taxon>
        <taxon>Chordata</taxon>
        <taxon>Craniata</taxon>
        <taxon>Vertebrata</taxon>
        <taxon>Euteleostomi</taxon>
        <taxon>Mammalia</taxon>
        <taxon>Eutheria</taxon>
        <taxon>Laurasiatheria</taxon>
        <taxon>Artiodactyla</taxon>
        <taxon>Whippomorpha</taxon>
        <taxon>Cetacea</taxon>
        <taxon>Mysticeti</taxon>
        <taxon>Balaenopteridae</taxon>
        <taxon>Balaenoptera</taxon>
    </lineage>
</organism>
<protein>
    <submittedName>
        <fullName evidence="3">Translation initiation factor IF-2-like</fullName>
    </submittedName>
</protein>
<evidence type="ECO:0000313" key="3">
    <source>
        <dbReference type="RefSeq" id="XP_036726066.1"/>
    </source>
</evidence>
<feature type="compositionally biased region" description="Basic and acidic residues" evidence="1">
    <location>
        <begin position="171"/>
        <end position="189"/>
    </location>
</feature>
<dbReference type="RefSeq" id="XP_036726066.1">
    <property type="nucleotide sequence ID" value="XM_036870171.1"/>
</dbReference>
<evidence type="ECO:0000256" key="1">
    <source>
        <dbReference type="SAM" id="MobiDB-lite"/>
    </source>
</evidence>
<feature type="compositionally biased region" description="Basic residues" evidence="1">
    <location>
        <begin position="299"/>
        <end position="315"/>
    </location>
</feature>
<feature type="compositionally biased region" description="Pro residues" evidence="1">
    <location>
        <begin position="194"/>
        <end position="209"/>
    </location>
</feature>